<evidence type="ECO:0000313" key="3">
    <source>
        <dbReference type="Proteomes" id="UP001153069"/>
    </source>
</evidence>
<dbReference type="OrthoDB" id="48633at2759"/>
<dbReference type="Proteomes" id="UP001153069">
    <property type="component" value="Unassembled WGS sequence"/>
</dbReference>
<evidence type="ECO:0000313" key="2">
    <source>
        <dbReference type="EMBL" id="CAB9527555.1"/>
    </source>
</evidence>
<dbReference type="EMBL" id="CAICTM010002015">
    <property type="protein sequence ID" value="CAB9527555.1"/>
    <property type="molecule type" value="Genomic_DNA"/>
</dbReference>
<comment type="caution">
    <text evidence="2">The sequence shown here is derived from an EMBL/GenBank/DDBJ whole genome shotgun (WGS) entry which is preliminary data.</text>
</comment>
<name>A0A9N8EZH0_9STRA</name>
<protein>
    <submittedName>
        <fullName evidence="2">Prolyl 4-hydroxylase</fullName>
    </submittedName>
</protein>
<sequence>MWFSKSNLLPSLLLLVVSSRAYARIRNDDNPTGRDIHIVNESDVKVDIFWINPQTKELVKSIDTGILKGTDSIINSYIGHEFEIQELPRKTTGKCRGENEECRKAYFVVTSNDDQRFTIEKDISITYMDARSRALEKAKKVSEECPMPEPSASGELPDLEEWAECLQKGINATLDVSREEIEFQAGVRKNMGRKLVDYACSDEEFPTTKSTYNQTLNLGLGATRNPKMQFLFQSETSKVILLENFVARSQCRWLKENAAKGGKNRLDWSAINDVAIRTVVERIYKALDQALDYYQEPSHLDRQRQNSARLPPLFLLHTYEKGDEASRFLAEEHISHPLIGTFMLFCDAPEKGGAIHFPKSGTHVRPEAGSALLVTYMEPSTGETSEDVFTAEHVDCPVAEGKQTTLKYHIPVPRE</sequence>
<feature type="signal peptide" evidence="1">
    <location>
        <begin position="1"/>
        <end position="23"/>
    </location>
</feature>
<dbReference type="Gene3D" id="2.60.120.620">
    <property type="entry name" value="q2cbj1_9rhob like domain"/>
    <property type="match status" value="1"/>
</dbReference>
<proteinExistence type="predicted"/>
<gene>
    <name evidence="2" type="ORF">SEMRO_2017_G311200.1</name>
</gene>
<keyword evidence="1" id="KW-0732">Signal</keyword>
<keyword evidence="3" id="KW-1185">Reference proteome</keyword>
<dbReference type="AlphaFoldDB" id="A0A9N8EZH0"/>
<reference evidence="2" key="1">
    <citation type="submission" date="2020-06" db="EMBL/GenBank/DDBJ databases">
        <authorList>
            <consortium name="Plant Systems Biology data submission"/>
        </authorList>
    </citation>
    <scope>NUCLEOTIDE SEQUENCE</scope>
    <source>
        <strain evidence="2">D6</strain>
    </source>
</reference>
<organism evidence="2 3">
    <name type="scientific">Seminavis robusta</name>
    <dbReference type="NCBI Taxonomy" id="568900"/>
    <lineage>
        <taxon>Eukaryota</taxon>
        <taxon>Sar</taxon>
        <taxon>Stramenopiles</taxon>
        <taxon>Ochrophyta</taxon>
        <taxon>Bacillariophyta</taxon>
        <taxon>Bacillariophyceae</taxon>
        <taxon>Bacillariophycidae</taxon>
        <taxon>Naviculales</taxon>
        <taxon>Naviculaceae</taxon>
        <taxon>Seminavis</taxon>
    </lineage>
</organism>
<evidence type="ECO:0000256" key="1">
    <source>
        <dbReference type="SAM" id="SignalP"/>
    </source>
</evidence>
<feature type="chain" id="PRO_5040312881" evidence="1">
    <location>
        <begin position="24"/>
        <end position="415"/>
    </location>
</feature>
<accession>A0A9N8EZH0</accession>